<dbReference type="GO" id="GO:0046933">
    <property type="term" value="F:proton-transporting ATP synthase activity, rotational mechanism"/>
    <property type="evidence" value="ECO:0007669"/>
    <property type="project" value="InterPro"/>
</dbReference>
<evidence type="ECO:0000256" key="3">
    <source>
        <dbReference type="ARBA" id="ARBA00014723"/>
    </source>
</evidence>
<dbReference type="Gene3D" id="1.10.520.20">
    <property type="entry name" value="N-terminal domain of the delta subunit of the F1F0-ATP synthase"/>
    <property type="match status" value="1"/>
</dbReference>
<dbReference type="Pfam" id="PF00213">
    <property type="entry name" value="OSCP"/>
    <property type="match status" value="1"/>
</dbReference>
<evidence type="ECO:0000256" key="1">
    <source>
        <dbReference type="ARBA" id="ARBA00004370"/>
    </source>
</evidence>
<reference evidence="9 10" key="1">
    <citation type="submission" date="2018-12" db="EMBL/GenBank/DDBJ databases">
        <authorList>
            <person name="Tiukova I."/>
            <person name="Dainat J."/>
        </authorList>
    </citation>
    <scope>NUCLEOTIDE SEQUENCE [LARGE SCALE GENOMIC DNA]</scope>
</reference>
<dbReference type="PROSITE" id="PS00389">
    <property type="entry name" value="ATPASE_DELTA"/>
    <property type="match status" value="1"/>
</dbReference>
<evidence type="ECO:0000313" key="9">
    <source>
        <dbReference type="EMBL" id="VEU23465.1"/>
    </source>
</evidence>
<keyword evidence="7" id="KW-0472">Membrane</keyword>
<evidence type="ECO:0000256" key="5">
    <source>
        <dbReference type="ARBA" id="ARBA00022781"/>
    </source>
</evidence>
<organism evidence="9 10">
    <name type="scientific">Brettanomyces naardenensis</name>
    <name type="common">Yeast</name>
    <dbReference type="NCBI Taxonomy" id="13370"/>
    <lineage>
        <taxon>Eukaryota</taxon>
        <taxon>Fungi</taxon>
        <taxon>Dikarya</taxon>
        <taxon>Ascomycota</taxon>
        <taxon>Saccharomycotina</taxon>
        <taxon>Pichiomycetes</taxon>
        <taxon>Pichiales</taxon>
        <taxon>Pichiaceae</taxon>
        <taxon>Brettanomyces</taxon>
    </lineage>
</organism>
<gene>
    <name evidence="9" type="ORF">BRENAR_LOCUS4195</name>
</gene>
<accession>A0A448YRD6</accession>
<name>A0A448YRD6_BRENA</name>
<dbReference type="InterPro" id="IPR020781">
    <property type="entry name" value="ATPase_OSCP/d_CS"/>
</dbReference>
<keyword evidence="10" id="KW-1185">Reference proteome</keyword>
<evidence type="ECO:0000256" key="2">
    <source>
        <dbReference type="ARBA" id="ARBA00007046"/>
    </source>
</evidence>
<keyword evidence="4" id="KW-0813">Transport</keyword>
<dbReference type="FunCoup" id="A0A448YRD6">
    <property type="interactions" value="733"/>
</dbReference>
<proteinExistence type="inferred from homology"/>
<dbReference type="EMBL" id="CAACVR010000045">
    <property type="protein sequence ID" value="VEU23465.1"/>
    <property type="molecule type" value="Genomic_DNA"/>
</dbReference>
<dbReference type="InParanoid" id="A0A448YRD6"/>
<evidence type="ECO:0000313" key="10">
    <source>
        <dbReference type="Proteomes" id="UP000290900"/>
    </source>
</evidence>
<sequence length="205" mass="22155">MVARQFVRYLATAAKSVRPPVQLYGLDGTYASALYTAAAKSNVLDKSFESVSKLNKTIEKDPKVLQILSNPALSEGSRKEVVDVLAKQLTLEPLVANLLTVLAENNRLELFGDVAKQFSILNDAHNGVVEARVVSAKPLDSKIIGRLNKAISSSKYVGPSKQLRIKNEVDPSILGGLIVEIGDRSVDLSVQSKVSKLNKVLADTI</sequence>
<dbReference type="Proteomes" id="UP000290900">
    <property type="component" value="Unassembled WGS sequence"/>
</dbReference>
<comment type="similarity">
    <text evidence="2">Belongs to the ATPase delta chain family.</text>
</comment>
<dbReference type="GO" id="GO:0016020">
    <property type="term" value="C:membrane"/>
    <property type="evidence" value="ECO:0007669"/>
    <property type="project" value="UniProtKB-SubCell"/>
</dbReference>
<dbReference type="STRING" id="13370.A0A448YRD6"/>
<evidence type="ECO:0000256" key="7">
    <source>
        <dbReference type="ARBA" id="ARBA00023136"/>
    </source>
</evidence>
<dbReference type="HAMAP" id="MF_01416">
    <property type="entry name" value="ATP_synth_delta_bact"/>
    <property type="match status" value="1"/>
</dbReference>
<dbReference type="InterPro" id="IPR000711">
    <property type="entry name" value="ATPase_OSCP/dsu"/>
</dbReference>
<keyword evidence="5" id="KW-0375">Hydrogen ion transport</keyword>
<dbReference type="AlphaFoldDB" id="A0A448YRD6"/>
<dbReference type="OrthoDB" id="1262810at2759"/>
<dbReference type="PANTHER" id="PTHR11910">
    <property type="entry name" value="ATP SYNTHASE DELTA CHAIN"/>
    <property type="match status" value="1"/>
</dbReference>
<protein>
    <recommendedName>
        <fullName evidence="3">ATP synthase subunit 5, mitochondrial</fullName>
    </recommendedName>
</protein>
<evidence type="ECO:0000256" key="4">
    <source>
        <dbReference type="ARBA" id="ARBA00022448"/>
    </source>
</evidence>
<keyword evidence="6" id="KW-0406">Ion transport</keyword>
<evidence type="ECO:0000256" key="6">
    <source>
        <dbReference type="ARBA" id="ARBA00023065"/>
    </source>
</evidence>
<comment type="subcellular location">
    <subcellularLocation>
        <location evidence="1">Membrane</location>
    </subcellularLocation>
</comment>
<evidence type="ECO:0000256" key="8">
    <source>
        <dbReference type="ARBA" id="ARBA00023310"/>
    </source>
</evidence>
<dbReference type="PRINTS" id="PR00125">
    <property type="entry name" value="ATPASEDELTA"/>
</dbReference>
<dbReference type="SUPFAM" id="SSF47928">
    <property type="entry name" value="N-terminal domain of the delta subunit of the F1F0-ATP synthase"/>
    <property type="match status" value="1"/>
</dbReference>
<dbReference type="InterPro" id="IPR026015">
    <property type="entry name" value="ATP_synth_OSCP/delta_N_sf"/>
</dbReference>
<keyword evidence="8" id="KW-0066">ATP synthesis</keyword>
<dbReference type="NCBIfam" id="TIGR01145">
    <property type="entry name" value="ATP_synt_delta"/>
    <property type="match status" value="1"/>
</dbReference>